<reference evidence="2" key="1">
    <citation type="submission" date="2016-10" db="EMBL/GenBank/DDBJ databases">
        <authorList>
            <person name="Varghese N."/>
            <person name="Submissions S."/>
        </authorList>
    </citation>
    <scope>NUCLEOTIDE SEQUENCE [LARGE SCALE GENOMIC DNA]</scope>
    <source>
        <strain evidence="2">CGMCC 4.3516</strain>
    </source>
</reference>
<evidence type="ECO:0000313" key="1">
    <source>
        <dbReference type="EMBL" id="SDD87262.1"/>
    </source>
</evidence>
<dbReference type="RefSeq" id="WP_143014928.1">
    <property type="nucleotide sequence ID" value="NZ_FNAD01000008.1"/>
</dbReference>
<organism evidence="1 2">
    <name type="scientific">Glycomyces harbinensis</name>
    <dbReference type="NCBI Taxonomy" id="58114"/>
    <lineage>
        <taxon>Bacteria</taxon>
        <taxon>Bacillati</taxon>
        <taxon>Actinomycetota</taxon>
        <taxon>Actinomycetes</taxon>
        <taxon>Glycomycetales</taxon>
        <taxon>Glycomycetaceae</taxon>
        <taxon>Glycomyces</taxon>
    </lineage>
</organism>
<gene>
    <name evidence="1" type="ORF">SAMN05216270_108222</name>
</gene>
<proteinExistence type="predicted"/>
<dbReference type="OrthoDB" id="9857843at2"/>
<keyword evidence="2" id="KW-1185">Reference proteome</keyword>
<evidence type="ECO:0000313" key="2">
    <source>
        <dbReference type="Proteomes" id="UP000198949"/>
    </source>
</evidence>
<dbReference type="AlphaFoldDB" id="A0A1G6YAC6"/>
<sequence length="208" mass="22532">MPFPSSHLSEQQREHAVRIAAALAAHLPGAWVRYDPNEHLVQIASRDRRLTVRAVAIGTRYRIAITADLPEGYAACTDLKPETTTVAADRPGRAIAAQVERRLLTAAYDEAIGEVTAAVAKAARRKNAREALLTELEALIPGAAPYAHDTECTTHFTGPEDLHGSIRVHTDAQTATMRLDWVPARLARDLAALIGRHRTSPATVDAAL</sequence>
<dbReference type="STRING" id="58114.SAMN05216270_108222"/>
<name>A0A1G6YAC6_9ACTN</name>
<accession>A0A1G6YAC6</accession>
<protein>
    <submittedName>
        <fullName evidence="1">Uncharacterized protein</fullName>
    </submittedName>
</protein>
<dbReference type="Proteomes" id="UP000198949">
    <property type="component" value="Unassembled WGS sequence"/>
</dbReference>
<dbReference type="EMBL" id="FNAD01000008">
    <property type="protein sequence ID" value="SDD87262.1"/>
    <property type="molecule type" value="Genomic_DNA"/>
</dbReference>